<dbReference type="InterPro" id="IPR011334">
    <property type="entry name" value="UDP-acyl_GlcNac_deAcase_C"/>
</dbReference>
<evidence type="ECO:0000256" key="2">
    <source>
        <dbReference type="ARBA" id="ARBA00024987"/>
    </source>
</evidence>
<dbReference type="InterPro" id="IPR020568">
    <property type="entry name" value="Ribosomal_Su5_D2-typ_SF"/>
</dbReference>
<dbReference type="Pfam" id="PF03331">
    <property type="entry name" value="LpxC"/>
    <property type="match status" value="1"/>
</dbReference>
<organism evidence="3 4">
    <name type="scientific">Zingiber officinale</name>
    <name type="common">Ginger</name>
    <name type="synonym">Amomum zingiber</name>
    <dbReference type="NCBI Taxonomy" id="94328"/>
    <lineage>
        <taxon>Eukaryota</taxon>
        <taxon>Viridiplantae</taxon>
        <taxon>Streptophyta</taxon>
        <taxon>Embryophyta</taxon>
        <taxon>Tracheophyta</taxon>
        <taxon>Spermatophyta</taxon>
        <taxon>Magnoliopsida</taxon>
        <taxon>Liliopsida</taxon>
        <taxon>Zingiberales</taxon>
        <taxon>Zingiberaceae</taxon>
        <taxon>Zingiber</taxon>
    </lineage>
</organism>
<proteinExistence type="inferred from homology"/>
<keyword evidence="4" id="KW-1185">Reference proteome</keyword>
<dbReference type="GO" id="GO:0009245">
    <property type="term" value="P:lipid A biosynthetic process"/>
    <property type="evidence" value="ECO:0007669"/>
    <property type="project" value="InterPro"/>
</dbReference>
<dbReference type="Proteomes" id="UP000734854">
    <property type="component" value="Unassembled WGS sequence"/>
</dbReference>
<dbReference type="GO" id="GO:0005739">
    <property type="term" value="C:mitochondrion"/>
    <property type="evidence" value="ECO:0007669"/>
    <property type="project" value="UniProtKB-ARBA"/>
</dbReference>
<accession>A0A8J5LKM1</accession>
<dbReference type="Gene3D" id="3.30.1700.10">
    <property type="entry name" value="lpxc deacetylase, domain 2"/>
    <property type="match status" value="1"/>
</dbReference>
<evidence type="ECO:0000313" key="3">
    <source>
        <dbReference type="EMBL" id="KAG6516168.1"/>
    </source>
</evidence>
<dbReference type="EMBL" id="JACMSC010000007">
    <property type="protein sequence ID" value="KAG6516168.1"/>
    <property type="molecule type" value="Genomic_DNA"/>
</dbReference>
<dbReference type="GO" id="GO:2001289">
    <property type="term" value="P:lipid X metabolic process"/>
    <property type="evidence" value="ECO:0007669"/>
    <property type="project" value="UniProtKB-ARBA"/>
</dbReference>
<dbReference type="AlphaFoldDB" id="A0A8J5LKM1"/>
<name>A0A8J5LKM1_ZINOF</name>
<evidence type="ECO:0000256" key="1">
    <source>
        <dbReference type="ARBA" id="ARBA00006170"/>
    </source>
</evidence>
<comment type="similarity">
    <text evidence="1">Belongs to the LpxC family.</text>
</comment>
<dbReference type="GO" id="GO:0016020">
    <property type="term" value="C:membrane"/>
    <property type="evidence" value="ECO:0007669"/>
    <property type="project" value="GOC"/>
</dbReference>
<evidence type="ECO:0008006" key="5">
    <source>
        <dbReference type="Google" id="ProtNLM"/>
    </source>
</evidence>
<evidence type="ECO:0000313" key="4">
    <source>
        <dbReference type="Proteomes" id="UP000734854"/>
    </source>
</evidence>
<comment type="function">
    <text evidence="2">Involved in the biosynthesis of lipid A, a phosphorylated glycolipid that in bacteria anchors the lipopolysaccharide to the outer membrane of the cell. Lipid A-like molecules in plants may serve as structural components of the outer membranes of mitochondria and/or chloroplasts, or may be involved in signal transduction or plant defense responses.</text>
</comment>
<comment type="caution">
    <text evidence="3">The sequence shown here is derived from an EMBL/GenBank/DDBJ whole genome shotgun (WGS) entry which is preliminary data.</text>
</comment>
<dbReference type="GO" id="GO:0103117">
    <property type="term" value="F:UDP-3-O-acyl-N-acetylglucosamine deacetylase activity"/>
    <property type="evidence" value="ECO:0007669"/>
    <property type="project" value="InterPro"/>
</dbReference>
<protein>
    <recommendedName>
        <fullName evidence="5">UDP-3-O-acyl-N-acetylglucosamine deacetylase</fullName>
    </recommendedName>
</protein>
<dbReference type="PANTHER" id="PTHR33694:SF1">
    <property type="entry name" value="UDP-3-O-ACYL-N-ACETYLGLUCOSAMINE DEACETYLASE 1, MITOCHONDRIAL-RELATED"/>
    <property type="match status" value="1"/>
</dbReference>
<reference evidence="3 4" key="1">
    <citation type="submission" date="2020-08" db="EMBL/GenBank/DDBJ databases">
        <title>Plant Genome Project.</title>
        <authorList>
            <person name="Zhang R.-G."/>
        </authorList>
    </citation>
    <scope>NUCLEOTIDE SEQUENCE [LARGE SCALE GENOMIC DNA]</scope>
    <source>
        <tissue evidence="3">Rhizome</tissue>
    </source>
</reference>
<dbReference type="PANTHER" id="PTHR33694">
    <property type="entry name" value="UDP-3-O-ACYL-N-ACETYLGLUCOSAMINE DEACETYLASE 1, MITOCHONDRIAL-RELATED"/>
    <property type="match status" value="1"/>
</dbReference>
<dbReference type="SUPFAM" id="SSF54211">
    <property type="entry name" value="Ribosomal protein S5 domain 2-like"/>
    <property type="match status" value="1"/>
</dbReference>
<gene>
    <name evidence="3" type="ORF">ZIOFF_026617</name>
</gene>
<dbReference type="InterPro" id="IPR004463">
    <property type="entry name" value="UDP-acyl_GlcNac_deAcase"/>
</dbReference>
<sequence>MPYRFTMVTFWWWGAPDNPNREHVAFLIVQDLFGGLIDCDGDEDIKVGVLMSNKLVDQLLTEKMAACATAGWLNPPLRFSDEPCRHKVLDLVGDISLFAQNGNQGLPIAHIIAYKAGHALHADFVRLLSRSSTAQVKD</sequence>